<evidence type="ECO:0000256" key="4">
    <source>
        <dbReference type="SAM" id="Phobius"/>
    </source>
</evidence>
<organism evidence="7 8">
    <name type="scientific">Porites lobata</name>
    <dbReference type="NCBI Taxonomy" id="104759"/>
    <lineage>
        <taxon>Eukaryota</taxon>
        <taxon>Metazoa</taxon>
        <taxon>Cnidaria</taxon>
        <taxon>Anthozoa</taxon>
        <taxon>Hexacorallia</taxon>
        <taxon>Scleractinia</taxon>
        <taxon>Fungiina</taxon>
        <taxon>Poritidae</taxon>
        <taxon>Porites</taxon>
    </lineage>
</organism>
<dbReference type="InterPro" id="IPR035914">
    <property type="entry name" value="Sperma_CUB_dom_sf"/>
</dbReference>
<feature type="domain" description="F5/8 type C" evidence="6">
    <location>
        <begin position="1934"/>
        <end position="2082"/>
    </location>
</feature>
<dbReference type="PROSITE" id="PS01286">
    <property type="entry name" value="FA58C_2"/>
    <property type="match status" value="10"/>
</dbReference>
<keyword evidence="8" id="KW-1185">Reference proteome</keyword>
<dbReference type="SUPFAM" id="SSF49785">
    <property type="entry name" value="Galactose-binding domain-like"/>
    <property type="match status" value="13"/>
</dbReference>
<dbReference type="InterPro" id="IPR000859">
    <property type="entry name" value="CUB_dom"/>
</dbReference>
<feature type="region of interest" description="Disordered" evidence="3">
    <location>
        <begin position="2242"/>
        <end position="2274"/>
    </location>
</feature>
<feature type="domain" description="F5/8 type C" evidence="6">
    <location>
        <begin position="1469"/>
        <end position="1621"/>
    </location>
</feature>
<feature type="domain" description="F5/8 type C" evidence="6">
    <location>
        <begin position="1314"/>
        <end position="1466"/>
    </location>
</feature>
<dbReference type="CDD" id="cd00057">
    <property type="entry name" value="FA58C"/>
    <property type="match status" value="13"/>
</dbReference>
<dbReference type="EMBL" id="CALNXK010000167">
    <property type="protein sequence ID" value="CAH3171791.1"/>
    <property type="molecule type" value="Genomic_DNA"/>
</dbReference>
<feature type="domain" description="F5/8 type C" evidence="6">
    <location>
        <begin position="538"/>
        <end position="690"/>
    </location>
</feature>
<feature type="domain" description="F5/8 type C" evidence="6">
    <location>
        <begin position="384"/>
        <end position="535"/>
    </location>
</feature>
<dbReference type="CDD" id="cd00041">
    <property type="entry name" value="CUB"/>
    <property type="match status" value="1"/>
</dbReference>
<dbReference type="InterPro" id="IPR000421">
    <property type="entry name" value="FA58C"/>
</dbReference>
<keyword evidence="4" id="KW-0472">Membrane</keyword>
<feature type="domain" description="F5/8 type C" evidence="6">
    <location>
        <begin position="849"/>
        <end position="1001"/>
    </location>
</feature>
<keyword evidence="4" id="KW-1133">Transmembrane helix</keyword>
<dbReference type="Pfam" id="PF00754">
    <property type="entry name" value="F5_F8_type_C"/>
    <property type="match status" value="13"/>
</dbReference>
<feature type="domain" description="F5/8 type C" evidence="6">
    <location>
        <begin position="1779"/>
        <end position="1931"/>
    </location>
</feature>
<dbReference type="SUPFAM" id="SSF49854">
    <property type="entry name" value="Spermadhesin, CUB domain"/>
    <property type="match status" value="1"/>
</dbReference>
<evidence type="ECO:0000259" key="5">
    <source>
        <dbReference type="PROSITE" id="PS01180"/>
    </source>
</evidence>
<evidence type="ECO:0000259" key="6">
    <source>
        <dbReference type="PROSITE" id="PS50022"/>
    </source>
</evidence>
<comment type="caution">
    <text evidence="7">The sequence shown here is derived from an EMBL/GenBank/DDBJ whole genome shotgun (WGS) entry which is preliminary data.</text>
</comment>
<feature type="domain" description="F5/8 type C" evidence="6">
    <location>
        <begin position="223"/>
        <end position="381"/>
    </location>
</feature>
<name>A0ABN8QZ55_9CNID</name>
<sequence>MFSRFSLQAENNTDAVYVYDGGNTTGKVLGVFYGGHPPPADGLYSSSNKMFVVFKSDNNKSFSGFKASYHALTCSGERCFSIITCNYVKFTILLRFTLYSRANSKYKPSGGGGAYIRRGDLTEGFLRYDFRGLYLEGLIFGILRYIAVLCLKTSSKKMTFVAPCEIGSEFEEPGGKPPPRIPKKNSFIIPTQTFHSLSFHYPTLRKGQYFNPKISVIHSHYISSAPDNPLGMESKIISDAQISVSSFWWSLWFWYGSPSDVRLKNSVGWRANKDDQNQWIKVDLRRYTKVTRVATQGGRSRNYGVSGWVTNFKILYSLDGVLWQMYKEPGNSNASVFTANPGNYKTIVYNRLNEPIVARYIKILPVAWQLHISMRIELYGCRGCIASLGMENRTIVDAQISASSQYDRNSGPQSARLNGRGGWRPRINNRDQWLQVDLEKYTTVSRIATQGRSSRRYGPSVTSYRLQYSDDGVNYHSYKARGQDSVKLFNGNRGYFSSNVVINDLSRPITTRYIRILPVTWSWTGIAIRMEIYGCPACEAPLGMESEAIADSQISASSQLDDRHFAAQARLRLKADGSTSGGWSALTNDVNQWLQVDFGSSTTVTRIATQGEYGYNNWVTEYKLQYSDDGINFHFFKEVGKTSTKLFAGNRDSETVVHNKLRPPIKTRFIRLLPTRWNKQISMRIEIYGCPDCIAPIGMESGAISDVQISASSNKDDSFAASRARLLVKKSGKFRQGGWSPFKDDLNQWLQVDLGRLTTVTRLATQGRDGSDEWVTKYTLQYSFDGVTYHDYRERGETSLKVFNGNQNSYSVVYNKVNSPVTVRFVRLLPIEWRKHICIRMEIYGCPGCMSPLGLENGAISDAQISASSQWDNKLGSHRARLNGNPTGKGMGAWCALNNDKNQWLQVDLGRYTTVTRIATQGRSDSSQWVTKYLLQYSDDGVNFLWYKDLKDGSVKLFGGNSDRNTIVYQTLSQPIRARYVRIVPEAWYGHISMRMELYGCPACEAPLGMESKAISDSQITASSQLDENLSPAHSRLHDKSNQTKGGAWAALRNDQHQWLQVDFLSYITVTHVATQGRHAHSEWVVNYKLNYSDDGLTFQEYKEPGSNLAKVLDGNRDNDTVVSNRLNQSITARFLRILPTKWNNRISLRMEIYGCPACIAPLGMENNAISDGQISASSQIDDDHGANQARLHFKITSINHAGWTTLKNDLNQWLQVDLGAYTIVTRVATQGGKSVSQWVTKYTLQYSDDRFIFQPYQEATGNSAMIFYGNRDSDTVVYNTLKPPITAHFIRILPLEWHNHISLRIEIYGCPGCVKSLGMENQAISNAQVTASSQMDNTHSAREARLHSKADGYQRGGWVALRNDLNQWLQVDLGTFTRVTRVATQGRDGYDQWVTKYRLQYSDNEDTFHSFKEIGSNFAKVFTGNRDHETVVYNQLSPPVTTRFIRLIPVMWHSYISMRIEIYGCQGCTEALGMMRGTITDTQITASSELDNTHSAAQARLNSKANGSKYQAWSAHENDHHQWLQIDFGSSTKITRLATQGRNGFNEWVTKYNLSYSDDGVHFHSYKMMGESRAKVFEGNQDSDTAVYHALTPPITARLVRLLPVEWHNHISLRTEFYGCPGCIAPLGMDSGAITDAQISASSQWSNNYAASRARLHMRRIGYQGGSWIARKNDLNQWLQIDLGGYTTLTRVATQGRSDADQWVTKYKLQYSDDGVIFQFYKEPQKTAAKVFRGNQDRNTIVYNILNPPITTRFIRIKPVEWKSYISMRMEIYGCPACTTPLGMENRAIPDSWITASSSSDNKHTAWQARLHLSADGGTWGGWSARHDDFGQWLKVELGGYTTVTRVATQGGSGRNEWVTKYRLQYSNAGNIFKYYRLTDNSSAMVFEGNKDSNSVFTNRLSQPIRARYIRFIPIEWHNHISMRVEIYGCPGCMAPLGMENNQISDAQISASSVSYVGSSPGQARLHLPGGRGWSAFKNDPHQWLQVDLRSYTTVTRVATQGRTGTKEWVTKYKLEYCDDGMNFQFYTEVGNASAKVFLGNRNSDTVVSNALNPPITTVFIRILPEEWNVRISMRIELYGCPGCVSALGVENGEIPDVHITASSQLDDNNGAALARLRLKKDGPKQGGWSALYNDFGQWIQVDLGGSTRVTRVATQGRNAHDAWVVKYRLQYGEDLGINFTFVKKSVNSSAKIFYANHDSETVVYNVLAPPITARLIRILPVEWHNQISMRLEVYGCPVPSSTTTAPPTEQTTKTTSSEKISSSGNEKPKGTAQLRKDSKVSAIVAPVVVFVLVALILLVGFFYWRRRRSNKNLEIQQVTFQKSGQEPLEGAVNPLYDGGELQFRDTKEA</sequence>
<evidence type="ECO:0000256" key="3">
    <source>
        <dbReference type="SAM" id="MobiDB-lite"/>
    </source>
</evidence>
<feature type="transmembrane region" description="Helical" evidence="4">
    <location>
        <begin position="2285"/>
        <end position="2306"/>
    </location>
</feature>
<dbReference type="Gene3D" id="2.60.120.290">
    <property type="entry name" value="Spermadhesin, CUB domain"/>
    <property type="match status" value="1"/>
</dbReference>
<gene>
    <name evidence="7" type="ORF">PLOB_00012134</name>
</gene>
<evidence type="ECO:0000313" key="7">
    <source>
        <dbReference type="EMBL" id="CAH3171791.1"/>
    </source>
</evidence>
<protein>
    <submittedName>
        <fullName evidence="7">Uncharacterized protein</fullName>
    </submittedName>
</protein>
<feature type="domain" description="F5/8 type C" evidence="6">
    <location>
        <begin position="1004"/>
        <end position="1156"/>
    </location>
</feature>
<reference evidence="7 8" key="1">
    <citation type="submission" date="2022-05" db="EMBL/GenBank/DDBJ databases">
        <authorList>
            <consortium name="Genoscope - CEA"/>
            <person name="William W."/>
        </authorList>
    </citation>
    <scope>NUCLEOTIDE SEQUENCE [LARGE SCALE GENOMIC DNA]</scope>
</reference>
<dbReference type="PROSITE" id="PS50022">
    <property type="entry name" value="FA58C_3"/>
    <property type="match status" value="13"/>
</dbReference>
<dbReference type="InterPro" id="IPR008979">
    <property type="entry name" value="Galactose-bd-like_sf"/>
</dbReference>
<comment type="caution">
    <text evidence="2">Lacks conserved residue(s) required for the propagation of feature annotation.</text>
</comment>
<feature type="domain" description="F5/8 type C" evidence="6">
    <location>
        <begin position="693"/>
        <end position="846"/>
    </location>
</feature>
<dbReference type="PANTHER" id="PTHR24543">
    <property type="entry name" value="MULTICOPPER OXIDASE-RELATED"/>
    <property type="match status" value="1"/>
</dbReference>
<accession>A0ABN8QZ55</accession>
<keyword evidence="1" id="KW-1015">Disulfide bond</keyword>
<feature type="domain" description="F5/8 type C" evidence="6">
    <location>
        <begin position="1624"/>
        <end position="1776"/>
    </location>
</feature>
<dbReference type="PANTHER" id="PTHR24543:SF325">
    <property type="entry name" value="F5_8 TYPE C DOMAIN-CONTAINING PROTEIN"/>
    <property type="match status" value="1"/>
</dbReference>
<feature type="domain" description="F5/8 type C" evidence="6">
    <location>
        <begin position="1159"/>
        <end position="1311"/>
    </location>
</feature>
<dbReference type="Proteomes" id="UP001159405">
    <property type="component" value="Unassembled WGS sequence"/>
</dbReference>
<dbReference type="PROSITE" id="PS01180">
    <property type="entry name" value="CUB"/>
    <property type="match status" value="1"/>
</dbReference>
<feature type="domain" description="CUB" evidence="5">
    <location>
        <begin position="1"/>
        <end position="72"/>
    </location>
</feature>
<dbReference type="Gene3D" id="2.60.120.260">
    <property type="entry name" value="Galactose-binding domain-like"/>
    <property type="match status" value="13"/>
</dbReference>
<evidence type="ECO:0000256" key="1">
    <source>
        <dbReference type="ARBA" id="ARBA00023157"/>
    </source>
</evidence>
<dbReference type="SMART" id="SM00231">
    <property type="entry name" value="FA58C"/>
    <property type="match status" value="13"/>
</dbReference>
<dbReference type="PROSITE" id="PS01285">
    <property type="entry name" value="FA58C_1"/>
    <property type="match status" value="11"/>
</dbReference>
<keyword evidence="4" id="KW-0812">Transmembrane</keyword>
<feature type="compositionally biased region" description="Low complexity" evidence="3">
    <location>
        <begin position="2242"/>
        <end position="2265"/>
    </location>
</feature>
<evidence type="ECO:0000313" key="8">
    <source>
        <dbReference type="Proteomes" id="UP001159405"/>
    </source>
</evidence>
<evidence type="ECO:0000256" key="2">
    <source>
        <dbReference type="PROSITE-ProRule" id="PRU00059"/>
    </source>
</evidence>
<dbReference type="Pfam" id="PF00431">
    <property type="entry name" value="CUB"/>
    <property type="match status" value="1"/>
</dbReference>
<feature type="domain" description="F5/8 type C" evidence="6">
    <location>
        <begin position="2085"/>
        <end position="2238"/>
    </location>
</feature>
<proteinExistence type="predicted"/>